<evidence type="ECO:0000313" key="2">
    <source>
        <dbReference type="EMBL" id="OGE98418.1"/>
    </source>
</evidence>
<dbReference type="EMBL" id="MFFF01000033">
    <property type="protein sequence ID" value="OGE98418.1"/>
    <property type="molecule type" value="Genomic_DNA"/>
</dbReference>
<gene>
    <name evidence="2" type="ORF">A3J05_01065</name>
</gene>
<accession>A0A1F5Q8F0</accession>
<dbReference type="AlphaFoldDB" id="A0A1F5Q8F0"/>
<dbReference type="Pfam" id="PF02616">
    <property type="entry name" value="SMC_ScpA"/>
    <property type="match status" value="1"/>
</dbReference>
<proteinExistence type="predicted"/>
<comment type="caution">
    <text evidence="2">The sequence shown here is derived from an EMBL/GenBank/DDBJ whole genome shotgun (WGS) entry which is preliminary data.</text>
</comment>
<dbReference type="Gene3D" id="6.10.250.2410">
    <property type="match status" value="1"/>
</dbReference>
<protein>
    <recommendedName>
        <fullName evidence="1">Segregation and condensation protein A</fullName>
    </recommendedName>
</protein>
<evidence type="ECO:0000313" key="3">
    <source>
        <dbReference type="Proteomes" id="UP000177235"/>
    </source>
</evidence>
<dbReference type="InterPro" id="IPR023093">
    <property type="entry name" value="ScpA-like_C"/>
</dbReference>
<dbReference type="Gene3D" id="1.10.10.580">
    <property type="entry name" value="Structural maintenance of chromosome 1. Chain E"/>
    <property type="match status" value="1"/>
</dbReference>
<dbReference type="Proteomes" id="UP000177235">
    <property type="component" value="Unassembled WGS sequence"/>
</dbReference>
<evidence type="ECO:0000256" key="1">
    <source>
        <dbReference type="ARBA" id="ARBA00044777"/>
    </source>
</evidence>
<dbReference type="InterPro" id="IPR003768">
    <property type="entry name" value="ScpA"/>
</dbReference>
<sequence>MKIKTAQFEGPLDMLLQLIEEQKLSITDISLAHVTEQFLAYIRTPNNLRPQDLADWLIVAAKLLVIKSRVLVPTLELSAEEEQDATNLAWQLYQYKCYKEVAKYLKTLDVGKQGWGRDAVFAEKISFYPDPDTDAAALQGAMKYLAKTLEEIVSLPKKVLEEVVTISEKIEHLQKSIQEKVEVKLRDLVSGAKSKTEVIVTFLALLEMVKQKILIVDQESIFADITIKKWNG</sequence>
<organism evidence="2 3">
    <name type="scientific">Candidatus Doudnabacteria bacterium RIFCSPLOWO2_02_FULL_48_13</name>
    <dbReference type="NCBI Taxonomy" id="1817845"/>
    <lineage>
        <taxon>Bacteria</taxon>
        <taxon>Candidatus Doudnaibacteriota</taxon>
    </lineage>
</organism>
<reference evidence="2 3" key="1">
    <citation type="journal article" date="2016" name="Nat. Commun.">
        <title>Thousands of microbial genomes shed light on interconnected biogeochemical processes in an aquifer system.</title>
        <authorList>
            <person name="Anantharaman K."/>
            <person name="Brown C.T."/>
            <person name="Hug L.A."/>
            <person name="Sharon I."/>
            <person name="Castelle C.J."/>
            <person name="Probst A.J."/>
            <person name="Thomas B.C."/>
            <person name="Singh A."/>
            <person name="Wilkins M.J."/>
            <person name="Karaoz U."/>
            <person name="Brodie E.L."/>
            <person name="Williams K.H."/>
            <person name="Hubbard S.S."/>
            <person name="Banfield J.F."/>
        </authorList>
    </citation>
    <scope>NUCLEOTIDE SEQUENCE [LARGE SCALE GENOMIC DNA]</scope>
</reference>
<dbReference type="PANTHER" id="PTHR33969:SF2">
    <property type="entry name" value="SEGREGATION AND CONDENSATION PROTEIN A"/>
    <property type="match status" value="1"/>
</dbReference>
<dbReference type="PANTHER" id="PTHR33969">
    <property type="entry name" value="SEGREGATION AND CONDENSATION PROTEIN A"/>
    <property type="match status" value="1"/>
</dbReference>
<name>A0A1F5Q8F0_9BACT</name>